<protein>
    <recommendedName>
        <fullName evidence="11">Mitochondrial import inner membrane translocase subunit TIM16</fullName>
    </recommendedName>
</protein>
<comment type="subcellular location">
    <subcellularLocation>
        <location evidence="1">Mitochondrion inner membrane</location>
        <topology evidence="1">Peripheral membrane protein</topology>
    </subcellularLocation>
</comment>
<evidence type="ECO:0000256" key="6">
    <source>
        <dbReference type="ARBA" id="ARBA00023010"/>
    </source>
</evidence>
<dbReference type="Pfam" id="PF03656">
    <property type="entry name" value="Pam16"/>
    <property type="match status" value="1"/>
</dbReference>
<organism evidence="9 10">
    <name type="scientific">Galdieria yellowstonensis</name>
    <dbReference type="NCBI Taxonomy" id="3028027"/>
    <lineage>
        <taxon>Eukaryota</taxon>
        <taxon>Rhodophyta</taxon>
        <taxon>Bangiophyceae</taxon>
        <taxon>Galdieriales</taxon>
        <taxon>Galdieriaceae</taxon>
        <taxon>Galdieria</taxon>
    </lineage>
</organism>
<keyword evidence="3" id="KW-0813">Transport</keyword>
<keyword evidence="4" id="KW-0999">Mitochondrion inner membrane</keyword>
<reference evidence="9 10" key="1">
    <citation type="submission" date="2022-07" db="EMBL/GenBank/DDBJ databases">
        <title>Genome-wide signatures of adaptation to extreme environments.</title>
        <authorList>
            <person name="Cho C.H."/>
            <person name="Yoon H.S."/>
        </authorList>
    </citation>
    <scope>NUCLEOTIDE SEQUENCE [LARGE SCALE GENOMIC DNA]</scope>
    <source>
        <strain evidence="9 10">108.79 E11</strain>
    </source>
</reference>
<dbReference type="InterPro" id="IPR036869">
    <property type="entry name" value="J_dom_sf"/>
</dbReference>
<evidence type="ECO:0008006" key="11">
    <source>
        <dbReference type="Google" id="ProtNLM"/>
    </source>
</evidence>
<dbReference type="InterPro" id="IPR005341">
    <property type="entry name" value="Tim16"/>
</dbReference>
<evidence type="ECO:0000256" key="5">
    <source>
        <dbReference type="ARBA" id="ARBA00022927"/>
    </source>
</evidence>
<keyword evidence="10" id="KW-1185">Reference proteome</keyword>
<dbReference type="Gene3D" id="1.10.287.110">
    <property type="entry name" value="DnaJ domain"/>
    <property type="match status" value="1"/>
</dbReference>
<comment type="similarity">
    <text evidence="2">Belongs to the TIM16/PAM16 family.</text>
</comment>
<accession>A0AAV9IIW6</accession>
<keyword evidence="7" id="KW-0496">Mitochondrion</keyword>
<keyword evidence="8" id="KW-0472">Membrane</keyword>
<dbReference type="GO" id="GO:0030150">
    <property type="term" value="P:protein import into mitochondrial matrix"/>
    <property type="evidence" value="ECO:0007669"/>
    <property type="project" value="InterPro"/>
</dbReference>
<evidence type="ECO:0000256" key="2">
    <source>
        <dbReference type="ARBA" id="ARBA00008817"/>
    </source>
</evidence>
<dbReference type="EMBL" id="JANCYU010000049">
    <property type="protein sequence ID" value="KAK4527231.1"/>
    <property type="molecule type" value="Genomic_DNA"/>
</dbReference>
<evidence type="ECO:0000313" key="9">
    <source>
        <dbReference type="EMBL" id="KAK4527231.1"/>
    </source>
</evidence>
<dbReference type="GO" id="GO:0005744">
    <property type="term" value="C:TIM23 mitochondrial import inner membrane translocase complex"/>
    <property type="evidence" value="ECO:0007669"/>
    <property type="project" value="InterPro"/>
</dbReference>
<evidence type="ECO:0000256" key="1">
    <source>
        <dbReference type="ARBA" id="ARBA00004637"/>
    </source>
</evidence>
<sequence>MPVPKFLAQLLIVGGTYLFRAFLEAYRQALYNAQVRGTAAGAAGQVFREEGKMSVEEACNILGVSKGDSWENILKKYEFLESVNDPSRGGSIYLQSKIRGAKQVLEEELSKRGGSSGSSF</sequence>
<comment type="caution">
    <text evidence="9">The sequence shown here is derived from an EMBL/GenBank/DDBJ whole genome shotgun (WGS) entry which is preliminary data.</text>
</comment>
<dbReference type="Proteomes" id="UP001300502">
    <property type="component" value="Unassembled WGS sequence"/>
</dbReference>
<name>A0AAV9IIW6_9RHOD</name>
<evidence type="ECO:0000256" key="3">
    <source>
        <dbReference type="ARBA" id="ARBA00022448"/>
    </source>
</evidence>
<gene>
    <name evidence="9" type="ORF">GAYE_SCF37G5153</name>
</gene>
<evidence type="ECO:0000256" key="7">
    <source>
        <dbReference type="ARBA" id="ARBA00023128"/>
    </source>
</evidence>
<dbReference type="FunFam" id="1.10.287.110:FF:000006">
    <property type="entry name" value="Import inner membrane translocase subunit TIM16"/>
    <property type="match status" value="1"/>
</dbReference>
<evidence type="ECO:0000256" key="4">
    <source>
        <dbReference type="ARBA" id="ARBA00022792"/>
    </source>
</evidence>
<evidence type="ECO:0000313" key="10">
    <source>
        <dbReference type="Proteomes" id="UP001300502"/>
    </source>
</evidence>
<proteinExistence type="inferred from homology"/>
<keyword evidence="5" id="KW-0653">Protein transport</keyword>
<dbReference type="PANTHER" id="PTHR12388:SF0">
    <property type="entry name" value="MITOCHONDRIAL IMPORT INNER MEMBRANE TRANSLOCASE SUBUNIT TIM16"/>
    <property type="match status" value="1"/>
</dbReference>
<evidence type="ECO:0000256" key="8">
    <source>
        <dbReference type="ARBA" id="ARBA00023136"/>
    </source>
</evidence>
<keyword evidence="6" id="KW-0811">Translocation</keyword>
<dbReference type="AlphaFoldDB" id="A0AAV9IIW6"/>
<dbReference type="PANTHER" id="PTHR12388">
    <property type="entry name" value="MITOCHONDRIA ASSOCIATED GRANULOCYTE MACROPHAGE CSF SIGNALING MOLECULE"/>
    <property type="match status" value="1"/>
</dbReference>